<dbReference type="WBParaSite" id="GPLIN_000725600">
    <property type="protein sequence ID" value="GPLIN_000725600"/>
    <property type="gene ID" value="GPLIN_000725600"/>
</dbReference>
<reference evidence="3" key="1">
    <citation type="submission" date="2013-12" db="EMBL/GenBank/DDBJ databases">
        <authorList>
            <person name="Aslett M."/>
        </authorList>
    </citation>
    <scope>NUCLEOTIDE SEQUENCE [LARGE SCALE GENOMIC DNA]</scope>
    <source>
        <strain evidence="3">Lindley</strain>
    </source>
</reference>
<feature type="transmembrane region" description="Helical" evidence="1">
    <location>
        <begin position="143"/>
        <end position="161"/>
    </location>
</feature>
<evidence type="ECO:0000256" key="1">
    <source>
        <dbReference type="SAM" id="Phobius"/>
    </source>
</evidence>
<sequence>MNLFSTFFALLVFVIRLHKSKGENEPNSPSLPYSKVPCSPRKQYCHKSICASNPRWKEGYWLEVYGCAPSNIEKCADAYRHVDRPFCACMLAEKGVNFSLPQASWPDILEPATTPGIDHEGDDTDLPLPFIPLDNVGIASQPSFFVLLLLGVLIHWVLLIVL</sequence>
<keyword evidence="1" id="KW-0812">Transmembrane</keyword>
<evidence type="ECO:0000313" key="4">
    <source>
        <dbReference type="WBParaSite" id="GPLIN_000725600"/>
    </source>
</evidence>
<protein>
    <submittedName>
        <fullName evidence="4">SVWC domain-containing protein</fullName>
    </submittedName>
</protein>
<keyword evidence="3" id="KW-1185">Reference proteome</keyword>
<keyword evidence="1" id="KW-1133">Transmembrane helix</keyword>
<organism evidence="3 4">
    <name type="scientific">Globodera pallida</name>
    <name type="common">Potato cyst nematode worm</name>
    <name type="synonym">Heterodera pallida</name>
    <dbReference type="NCBI Taxonomy" id="36090"/>
    <lineage>
        <taxon>Eukaryota</taxon>
        <taxon>Metazoa</taxon>
        <taxon>Ecdysozoa</taxon>
        <taxon>Nematoda</taxon>
        <taxon>Chromadorea</taxon>
        <taxon>Rhabditida</taxon>
        <taxon>Tylenchina</taxon>
        <taxon>Tylenchomorpha</taxon>
        <taxon>Tylenchoidea</taxon>
        <taxon>Heteroderidae</taxon>
        <taxon>Heteroderinae</taxon>
        <taxon>Globodera</taxon>
    </lineage>
</organism>
<reference evidence="4" key="3">
    <citation type="submission" date="2016-06" db="UniProtKB">
        <authorList>
            <consortium name="WormBaseParasite"/>
        </authorList>
    </citation>
    <scope>IDENTIFICATION</scope>
</reference>
<dbReference type="AlphaFoldDB" id="A0A183C312"/>
<reference evidence="3" key="2">
    <citation type="submission" date="2014-05" db="EMBL/GenBank/DDBJ databases">
        <title>The genome and life-stage specific transcriptomes of Globodera pallida elucidate key aspects of plant parasitism by a cyst nematode.</title>
        <authorList>
            <person name="Cotton J.A."/>
            <person name="Lilley C.J."/>
            <person name="Jones L.M."/>
            <person name="Kikuchi T."/>
            <person name="Reid A.J."/>
            <person name="Thorpe P."/>
            <person name="Tsai I.J."/>
            <person name="Beasley H."/>
            <person name="Blok V."/>
            <person name="Cock P.J.A."/>
            <person name="Van den Akker S.E."/>
            <person name="Holroyd N."/>
            <person name="Hunt M."/>
            <person name="Mantelin S."/>
            <person name="Naghra H."/>
            <person name="Pain A."/>
            <person name="Palomares-Rius J.E."/>
            <person name="Zarowiecki M."/>
            <person name="Berriman M."/>
            <person name="Jones J.T."/>
            <person name="Urwin P.E."/>
        </authorList>
    </citation>
    <scope>NUCLEOTIDE SEQUENCE [LARGE SCALE GENOMIC DNA]</scope>
    <source>
        <strain evidence="3">Lindley</strain>
    </source>
</reference>
<accession>A0A183C312</accession>
<keyword evidence="2" id="KW-0732">Signal</keyword>
<evidence type="ECO:0000256" key="2">
    <source>
        <dbReference type="SAM" id="SignalP"/>
    </source>
</evidence>
<dbReference type="Proteomes" id="UP000050741">
    <property type="component" value="Unassembled WGS sequence"/>
</dbReference>
<keyword evidence="1" id="KW-0472">Membrane</keyword>
<feature type="chain" id="PRO_5008146995" evidence="2">
    <location>
        <begin position="23"/>
        <end position="162"/>
    </location>
</feature>
<name>A0A183C312_GLOPA</name>
<proteinExistence type="predicted"/>
<feature type="signal peptide" evidence="2">
    <location>
        <begin position="1"/>
        <end position="22"/>
    </location>
</feature>
<evidence type="ECO:0000313" key="3">
    <source>
        <dbReference type="Proteomes" id="UP000050741"/>
    </source>
</evidence>